<dbReference type="InterPro" id="IPR040812">
    <property type="entry name" value="UPF1_1B_dom"/>
</dbReference>
<feature type="domain" description="Upf1" evidence="17">
    <location>
        <begin position="108"/>
        <end position="265"/>
    </location>
</feature>
<evidence type="ECO:0000259" key="17">
    <source>
        <dbReference type="PROSITE" id="PS51997"/>
    </source>
</evidence>
<comment type="catalytic activity">
    <reaction evidence="12">
        <text>ATP + H2O = ADP + phosphate + H(+)</text>
        <dbReference type="Rhea" id="RHEA:13065"/>
        <dbReference type="ChEBI" id="CHEBI:15377"/>
        <dbReference type="ChEBI" id="CHEBI:15378"/>
        <dbReference type="ChEBI" id="CHEBI:30616"/>
        <dbReference type="ChEBI" id="CHEBI:43474"/>
        <dbReference type="ChEBI" id="CHEBI:456216"/>
        <dbReference type="EC" id="3.6.4.12"/>
    </reaction>
    <physiologicalReaction direction="left-to-right" evidence="12">
        <dbReference type="Rhea" id="RHEA:13066"/>
    </physiologicalReaction>
</comment>
<dbReference type="GO" id="GO:0003677">
    <property type="term" value="F:DNA binding"/>
    <property type="evidence" value="ECO:0007669"/>
    <property type="project" value="InterPro"/>
</dbReference>
<dbReference type="SMART" id="SM00487">
    <property type="entry name" value="DEXDc"/>
    <property type="match status" value="1"/>
</dbReference>
<dbReference type="InterPro" id="IPR041677">
    <property type="entry name" value="DNA2/NAM7_AAA_11"/>
</dbReference>
<dbReference type="FunFam" id="3.40.50.300:FF:000097">
    <property type="entry name" value="Regulator of nonsense transcripts 1"/>
    <property type="match status" value="1"/>
</dbReference>
<dbReference type="AlphaFoldDB" id="A0A9W7ZZZ7"/>
<keyword evidence="11" id="KW-0866">Nonsense-mediated mRNA decay</keyword>
<evidence type="ECO:0000256" key="14">
    <source>
        <dbReference type="ARBA" id="ARBA00055561"/>
    </source>
</evidence>
<evidence type="ECO:0000256" key="8">
    <source>
        <dbReference type="ARBA" id="ARBA00022806"/>
    </source>
</evidence>
<dbReference type="CDD" id="cd18039">
    <property type="entry name" value="DEXXQc_UPF1"/>
    <property type="match status" value="1"/>
</dbReference>
<keyword evidence="10" id="KW-0067">ATP-binding</keyword>
<comment type="subcellular location">
    <subcellularLocation>
        <location evidence="1">Cytoplasm</location>
    </subcellularLocation>
</comment>
<evidence type="ECO:0000256" key="5">
    <source>
        <dbReference type="ARBA" id="ARBA00022741"/>
    </source>
</evidence>
<comment type="caution">
    <text evidence="18">The sequence shown here is derived from an EMBL/GenBank/DDBJ whole genome shotgun (WGS) entry which is preliminary data.</text>
</comment>
<evidence type="ECO:0000256" key="11">
    <source>
        <dbReference type="ARBA" id="ARBA00023161"/>
    </source>
</evidence>
<evidence type="ECO:0000256" key="4">
    <source>
        <dbReference type="ARBA" id="ARBA00022723"/>
    </source>
</evidence>
<feature type="region of interest" description="Disordered" evidence="16">
    <location>
        <begin position="42"/>
        <end position="72"/>
    </location>
</feature>
<dbReference type="InterPro" id="IPR045055">
    <property type="entry name" value="DNA2/NAM7-like"/>
</dbReference>
<dbReference type="GO" id="GO:0008270">
    <property type="term" value="F:zinc ion binding"/>
    <property type="evidence" value="ECO:0007669"/>
    <property type="project" value="UniProtKB-UniRule"/>
</dbReference>
<dbReference type="Gene3D" id="2.40.30.230">
    <property type="match status" value="1"/>
</dbReference>
<feature type="region of interest" description="C3H" evidence="15">
    <location>
        <begin position="116"/>
        <end position="148"/>
    </location>
</feature>
<evidence type="ECO:0000256" key="9">
    <source>
        <dbReference type="ARBA" id="ARBA00022833"/>
    </source>
</evidence>
<keyword evidence="6 15" id="KW-0863">Zinc-finger</keyword>
<dbReference type="EMBL" id="JANBPU010000023">
    <property type="protein sequence ID" value="KAJ1919672.1"/>
    <property type="molecule type" value="Genomic_DNA"/>
</dbReference>
<evidence type="ECO:0000256" key="6">
    <source>
        <dbReference type="ARBA" id="ARBA00022771"/>
    </source>
</evidence>
<accession>A0A9W7ZZZ7</accession>
<dbReference type="CDD" id="cd21407">
    <property type="entry name" value="1B_UPF1-like"/>
    <property type="match status" value="1"/>
</dbReference>
<comment type="similarity">
    <text evidence="2">Belongs to the DNA2/NAM7 helicase family.</text>
</comment>
<dbReference type="GO" id="GO:0005524">
    <property type="term" value="F:ATP binding"/>
    <property type="evidence" value="ECO:0007669"/>
    <property type="project" value="UniProtKB-KW"/>
</dbReference>
<keyword evidence="4 15" id="KW-0479">Metal-binding</keyword>
<gene>
    <name evidence="18" type="primary">NAM7</name>
    <name evidence="18" type="ORF">H4219_001813</name>
</gene>
<dbReference type="PROSITE" id="PS51997">
    <property type="entry name" value="UPF1_CH_RICH"/>
    <property type="match status" value="1"/>
</dbReference>
<dbReference type="Pfam" id="PF13087">
    <property type="entry name" value="AAA_12"/>
    <property type="match status" value="1"/>
</dbReference>
<proteinExistence type="inferred from homology"/>
<evidence type="ECO:0000256" key="2">
    <source>
        <dbReference type="ARBA" id="ARBA00007913"/>
    </source>
</evidence>
<keyword evidence="19" id="KW-1185">Reference proteome</keyword>
<name>A0A9W7ZZZ7_9FUNG</name>
<comment type="catalytic activity">
    <reaction evidence="13">
        <text>ATP + H2O = ADP + phosphate + H(+)</text>
        <dbReference type="Rhea" id="RHEA:13065"/>
        <dbReference type="ChEBI" id="CHEBI:15377"/>
        <dbReference type="ChEBI" id="CHEBI:15378"/>
        <dbReference type="ChEBI" id="CHEBI:30616"/>
        <dbReference type="ChEBI" id="CHEBI:43474"/>
        <dbReference type="ChEBI" id="CHEBI:456216"/>
        <dbReference type="EC" id="3.6.4.13"/>
    </reaction>
    <physiologicalReaction direction="left-to-right" evidence="13">
        <dbReference type="Rhea" id="RHEA:13066"/>
    </physiologicalReaction>
</comment>
<keyword evidence="7" id="KW-0378">Hydrolase</keyword>
<evidence type="ECO:0000313" key="19">
    <source>
        <dbReference type="Proteomes" id="UP001150538"/>
    </source>
</evidence>
<feature type="compositionally biased region" description="Polar residues" evidence="16">
    <location>
        <begin position="1133"/>
        <end position="1142"/>
    </location>
</feature>
<evidence type="ECO:0000256" key="7">
    <source>
        <dbReference type="ARBA" id="ARBA00022801"/>
    </source>
</evidence>
<organism evidence="18 19">
    <name type="scientific">Mycoemilia scoparia</name>
    <dbReference type="NCBI Taxonomy" id="417184"/>
    <lineage>
        <taxon>Eukaryota</taxon>
        <taxon>Fungi</taxon>
        <taxon>Fungi incertae sedis</taxon>
        <taxon>Zoopagomycota</taxon>
        <taxon>Kickxellomycotina</taxon>
        <taxon>Kickxellomycetes</taxon>
        <taxon>Kickxellales</taxon>
        <taxon>Kickxellaceae</taxon>
        <taxon>Mycoemilia</taxon>
    </lineage>
</organism>
<dbReference type="PANTHER" id="PTHR10887">
    <property type="entry name" value="DNA2/NAM7 HELICASE FAMILY"/>
    <property type="match status" value="1"/>
</dbReference>
<evidence type="ECO:0000256" key="16">
    <source>
        <dbReference type="SAM" id="MobiDB-lite"/>
    </source>
</evidence>
<dbReference type="SUPFAM" id="SSF52540">
    <property type="entry name" value="P-loop containing nucleoside triphosphate hydrolases"/>
    <property type="match status" value="1"/>
</dbReference>
<keyword evidence="3" id="KW-0963">Cytoplasm</keyword>
<feature type="region of interest" description="C4" evidence="15">
    <location>
        <begin position="176"/>
        <end position="206"/>
    </location>
</feature>
<dbReference type="GO" id="GO:0005737">
    <property type="term" value="C:cytoplasm"/>
    <property type="evidence" value="ECO:0007669"/>
    <property type="project" value="UniProtKB-SubCell"/>
</dbReference>
<dbReference type="OrthoDB" id="6513042at2759"/>
<dbReference type="GO" id="GO:0003678">
    <property type="term" value="F:DNA helicase activity"/>
    <property type="evidence" value="ECO:0007669"/>
    <property type="project" value="UniProtKB-EC"/>
</dbReference>
<dbReference type="PANTHER" id="PTHR10887:SF364">
    <property type="entry name" value="REGULATOR OF NONSENSE TRANSCRIPTS 1"/>
    <property type="match status" value="1"/>
</dbReference>
<dbReference type="CDD" id="cd18808">
    <property type="entry name" value="SF1_C_Upf1"/>
    <property type="match status" value="1"/>
</dbReference>
<keyword evidence="9 15" id="KW-0862">Zinc</keyword>
<dbReference type="Pfam" id="PF13086">
    <property type="entry name" value="AAA_11"/>
    <property type="match status" value="1"/>
</dbReference>
<dbReference type="Pfam" id="PF04851">
    <property type="entry name" value="ResIII"/>
    <property type="match status" value="1"/>
</dbReference>
<dbReference type="SMART" id="SM00382">
    <property type="entry name" value="AAA"/>
    <property type="match status" value="1"/>
</dbReference>
<dbReference type="InterPro" id="IPR047187">
    <property type="entry name" value="SF1_C_Upf1"/>
</dbReference>
<dbReference type="InterPro" id="IPR006935">
    <property type="entry name" value="Helicase/UvrB_N"/>
</dbReference>
<dbReference type="InterPro" id="IPR041679">
    <property type="entry name" value="DNA2/NAM7-like_C"/>
</dbReference>
<dbReference type="CDD" id="cd21400">
    <property type="entry name" value="ZBD_UPF1-like"/>
    <property type="match status" value="1"/>
</dbReference>
<dbReference type="InterPro" id="IPR027417">
    <property type="entry name" value="P-loop_NTPase"/>
</dbReference>
<dbReference type="GO" id="GO:0000184">
    <property type="term" value="P:nuclear-transcribed mRNA catabolic process, nonsense-mediated decay"/>
    <property type="evidence" value="ECO:0007669"/>
    <property type="project" value="UniProtKB-KW"/>
</dbReference>
<protein>
    <submittedName>
        <fullName evidence="18">ATP-dependent RNA helicase</fullName>
    </submittedName>
</protein>
<evidence type="ECO:0000256" key="3">
    <source>
        <dbReference type="ARBA" id="ARBA00022490"/>
    </source>
</evidence>
<dbReference type="InterPro" id="IPR003593">
    <property type="entry name" value="AAA+_ATPase"/>
</dbReference>
<feature type="region of interest" description="CC/SHH/C" evidence="15">
    <location>
        <begin position="130"/>
        <end position="158"/>
    </location>
</feature>
<dbReference type="GO" id="GO:0003724">
    <property type="term" value="F:RNA helicase activity"/>
    <property type="evidence" value="ECO:0007669"/>
    <property type="project" value="UniProtKB-EC"/>
</dbReference>
<dbReference type="GO" id="GO:0003723">
    <property type="term" value="F:RNA binding"/>
    <property type="evidence" value="ECO:0007669"/>
    <property type="project" value="InterPro"/>
</dbReference>
<dbReference type="Gene3D" id="3.40.50.300">
    <property type="entry name" value="P-loop containing nucleotide triphosphate hydrolases"/>
    <property type="match status" value="2"/>
</dbReference>
<evidence type="ECO:0000256" key="15">
    <source>
        <dbReference type="PROSITE-ProRule" id="PRU01341"/>
    </source>
</evidence>
<evidence type="ECO:0000256" key="10">
    <source>
        <dbReference type="ARBA" id="ARBA00022840"/>
    </source>
</evidence>
<keyword evidence="5" id="KW-0547">Nucleotide-binding</keyword>
<dbReference type="GO" id="GO:0016787">
    <property type="term" value="F:hydrolase activity"/>
    <property type="evidence" value="ECO:0007669"/>
    <property type="project" value="UniProtKB-KW"/>
</dbReference>
<dbReference type="InterPro" id="IPR014001">
    <property type="entry name" value="Helicase_ATP-bd"/>
</dbReference>
<dbReference type="Pfam" id="PF18141">
    <property type="entry name" value="UPF1_1B_dom"/>
    <property type="match status" value="1"/>
</dbReference>
<reference evidence="18" key="1">
    <citation type="submission" date="2022-07" db="EMBL/GenBank/DDBJ databases">
        <title>Phylogenomic reconstructions and comparative analyses of Kickxellomycotina fungi.</title>
        <authorList>
            <person name="Reynolds N.K."/>
            <person name="Stajich J.E."/>
            <person name="Barry K."/>
            <person name="Grigoriev I.V."/>
            <person name="Crous P."/>
            <person name="Smith M.E."/>
        </authorList>
    </citation>
    <scope>NUCLEOTIDE SEQUENCE</scope>
    <source>
        <strain evidence="18">NBRC 100468</strain>
    </source>
</reference>
<evidence type="ECO:0000256" key="12">
    <source>
        <dbReference type="ARBA" id="ARBA00048432"/>
    </source>
</evidence>
<evidence type="ECO:0000313" key="18">
    <source>
        <dbReference type="EMBL" id="KAJ1919672.1"/>
    </source>
</evidence>
<evidence type="ECO:0000256" key="1">
    <source>
        <dbReference type="ARBA" id="ARBA00004496"/>
    </source>
</evidence>
<dbReference type="Proteomes" id="UP001150538">
    <property type="component" value="Unassembled WGS sequence"/>
</dbReference>
<dbReference type="Pfam" id="PF09416">
    <property type="entry name" value="UPF1_Zn_bind"/>
    <property type="match status" value="1"/>
</dbReference>
<feature type="region of interest" description="Disordered" evidence="16">
    <location>
        <begin position="1133"/>
        <end position="1155"/>
    </location>
</feature>
<comment type="function">
    <text evidence="14">RNA-dependent helicase required for nonsense-mediated decay (NMD) of aberrant mRNAs containing premature stop codons and modulates the expression level of normal mRNAs. Also capable of unwinding double-stranded DNA and translocating on single-stranded DNA.</text>
</comment>
<dbReference type="InterPro" id="IPR018999">
    <property type="entry name" value="UPF1_CH/ZBD"/>
</dbReference>
<dbReference type="Gene3D" id="6.10.140.1240">
    <property type="match status" value="1"/>
</dbReference>
<sequence length="1155" mass="129597">MNKNPTQTATDGYAESVAGYSEFDDLRSEAMSTQLSYTSGYIDDGAEIASNAPRPRRERGGSDEDEEDLDFNKLTLRDQAGNKGVGDNSILSDSDNGIDSISDDEILEEDLPEHACKYCGIHNPESVAKCLTCKKWFCNWRGNTAGSHIVSHLMFSRHKEVQLHEDGPLGETVLECFNCGNKNIFLLGYIPAKGDAVIVILCRSPCAAAPSSKDVTWDASQWQPLISERSFLPWLLQIPMRKEQQRARPINKHQMFQLEDAWRTNANATLVDIEKPTVEDELQPVLLRYKDAKLYRDTFSPLIAVEAEYEKMARESLTQENVDVRWDVGLSNQHLAWFTLKKYELGEARLAIGDELKLRYSGELHKEWESRGTVMKLPDNFNDEICLHIFKPDAPTNLTSNFCIDYVWNGTMFKRMQKAIDTFTNMSSKAFDREIRAVLLGQKSIEPKSVLKPHHRFSIPNLPDLNRSQVMAIKYALSQPITLIQGPPGTGKTVTSATLVYHLAKLEHGKILVCAPSNVAVDQLAEKIHQTGLRVVRMTARNRESIDSNIDFLTLHEQVRISDSFPELKKYTKLKQEQGELSRTDESRFFTLRYKAEQEILKHADVVLCTCAGAGDPRLSRLKFRSVLIDESTQSSEPECLIPLVTGVKRIVFVGDHQQLGPVISNNKVAQAGLIMSLFERLILLGLRPHRLEVQYRMHPCLSEFPSNYFYEGSLQNGVSAPERLRPEVDFPWPSPQNPMMMYSCLGSEEVAANGSSFLNRVEAANCEKVVSRLLKAGIKPEQIGIITPYEGQRSWMVQQLSSAGCMSADVCTRIEILSVDAFQGREKDYIILSCVRSNDRQGIGFLNNPRRLNVALTRAKYGLVILGNPKVLSRNQLWRELITHFKQRGCLVEGPLENLRPCLINLGRLPKPKPLSEAHLKLLQLKNLETNYMARLEINTRSNKSKSTHYIPPDFGGLAQADSRDRRLEVVEGSTLPSADRLNQVMQWLSHGSMQNYMPSASTAANSHYTESRHDGSQFNFDGVESFSTKDIGRGGDIDPDTNTNKFHSSLHSYIGLSQSDRIQLINGSSSGENALDNTSGFKSLRSNNDLVGSSIWRTDQGNFNLYKTQPADSIYEYESQISGEDNLTDINGNTHTSSQNPPAAAAASEVTRF</sequence>
<keyword evidence="8 18" id="KW-0347">Helicase</keyword>
<evidence type="ECO:0000256" key="13">
    <source>
        <dbReference type="ARBA" id="ARBA00049390"/>
    </source>
</evidence>